<dbReference type="Proteomes" id="UP000726777">
    <property type="component" value="Unassembled WGS sequence"/>
</dbReference>
<dbReference type="AlphaFoldDB" id="A0A9Q3U9H5"/>
<dbReference type="RefSeq" id="WP_228085423.1">
    <property type="nucleotide sequence ID" value="NZ_JACVHL010000002.1"/>
</dbReference>
<reference evidence="1" key="1">
    <citation type="submission" date="2020-09" db="EMBL/GenBank/DDBJ databases">
        <title>Genome sequence of Vibrio parahaemolyticus isolates.</title>
        <authorList>
            <person name="Hammerl J.A."/>
            <person name="Strauch E."/>
        </authorList>
    </citation>
    <scope>NUCLEOTIDE SEQUENCE</scope>
    <source>
        <strain evidence="1">17-VB00146</strain>
    </source>
</reference>
<evidence type="ECO:0000313" key="2">
    <source>
        <dbReference type="Proteomes" id="UP000726777"/>
    </source>
</evidence>
<accession>A0A9Q3U9H5</accession>
<organism evidence="1 2">
    <name type="scientific">Vibrio parahaemolyticus</name>
    <dbReference type="NCBI Taxonomy" id="670"/>
    <lineage>
        <taxon>Bacteria</taxon>
        <taxon>Pseudomonadati</taxon>
        <taxon>Pseudomonadota</taxon>
        <taxon>Gammaproteobacteria</taxon>
        <taxon>Vibrionales</taxon>
        <taxon>Vibrionaceae</taxon>
        <taxon>Vibrio</taxon>
    </lineage>
</organism>
<dbReference type="EMBL" id="JACVHL010000002">
    <property type="protein sequence ID" value="MCC3803752.1"/>
    <property type="molecule type" value="Genomic_DNA"/>
</dbReference>
<gene>
    <name evidence="1" type="ORF">IB292_01760</name>
</gene>
<comment type="caution">
    <text evidence="1">The sequence shown here is derived from an EMBL/GenBank/DDBJ whole genome shotgun (WGS) entry which is preliminary data.</text>
</comment>
<proteinExistence type="predicted"/>
<protein>
    <submittedName>
        <fullName evidence="1">Uncharacterized protein</fullName>
    </submittedName>
</protein>
<name>A0A9Q3U9H5_VIBPH</name>
<evidence type="ECO:0000313" key="1">
    <source>
        <dbReference type="EMBL" id="MCC3803752.1"/>
    </source>
</evidence>
<sequence>MSLVLFKPHLNRGQLMCIQAPRANQVKKEIHISIIDGAQEAIEKKLLPEDIEHYKFEAIVKSASNMFDCNGLLFTNKLNESVKIALSELLPEETELIDLNFNAQLVGNKRQFASSLIQFNLRNGNVEQEISLHAVFRKV</sequence>